<organism evidence="1 2">
    <name type="scientific">Agromyces salentinus</name>
    <dbReference type="NCBI Taxonomy" id="269421"/>
    <lineage>
        <taxon>Bacteria</taxon>
        <taxon>Bacillati</taxon>
        <taxon>Actinomycetota</taxon>
        <taxon>Actinomycetes</taxon>
        <taxon>Micrococcales</taxon>
        <taxon>Microbacteriaceae</taxon>
        <taxon>Agromyces</taxon>
    </lineage>
</organism>
<accession>A0ABN2MUC8</accession>
<proteinExistence type="predicted"/>
<dbReference type="EMBL" id="BAAANK010000007">
    <property type="protein sequence ID" value="GAA1838700.1"/>
    <property type="molecule type" value="Genomic_DNA"/>
</dbReference>
<protein>
    <submittedName>
        <fullName evidence="1">Uncharacterized protein</fullName>
    </submittedName>
</protein>
<keyword evidence="2" id="KW-1185">Reference proteome</keyword>
<gene>
    <name evidence="1" type="ORF">GCM10009750_25640</name>
</gene>
<name>A0ABN2MUC8_9MICO</name>
<evidence type="ECO:0000313" key="1">
    <source>
        <dbReference type="EMBL" id="GAA1838700.1"/>
    </source>
</evidence>
<dbReference type="Proteomes" id="UP001501746">
    <property type="component" value="Unassembled WGS sequence"/>
</dbReference>
<comment type="caution">
    <text evidence="1">The sequence shown here is derived from an EMBL/GenBank/DDBJ whole genome shotgun (WGS) entry which is preliminary data.</text>
</comment>
<reference evidence="1 2" key="1">
    <citation type="journal article" date="2019" name="Int. J. Syst. Evol. Microbiol.">
        <title>The Global Catalogue of Microorganisms (GCM) 10K type strain sequencing project: providing services to taxonomists for standard genome sequencing and annotation.</title>
        <authorList>
            <consortium name="The Broad Institute Genomics Platform"/>
            <consortium name="The Broad Institute Genome Sequencing Center for Infectious Disease"/>
            <person name="Wu L."/>
            <person name="Ma J."/>
        </authorList>
    </citation>
    <scope>NUCLEOTIDE SEQUENCE [LARGE SCALE GENOMIC DNA]</scope>
    <source>
        <strain evidence="1 2">JCM 14323</strain>
    </source>
</reference>
<evidence type="ECO:0000313" key="2">
    <source>
        <dbReference type="Proteomes" id="UP001501746"/>
    </source>
</evidence>
<sequence>MHTALVGTGQAPVGSIGLRSALRRMPRRTWLALMAWAGVAGRRRAPSRDELAELHEYRLVAERLREERFQAVAVGRLM</sequence>
<dbReference type="RefSeq" id="WP_157426772.1">
    <property type="nucleotide sequence ID" value="NZ_BAAANK010000007.1"/>
</dbReference>